<dbReference type="Proteomes" id="UP000030854">
    <property type="component" value="Unassembled WGS sequence"/>
</dbReference>
<feature type="region of interest" description="Disordered" evidence="1">
    <location>
        <begin position="293"/>
        <end position="324"/>
    </location>
</feature>
<feature type="region of interest" description="Disordered" evidence="1">
    <location>
        <begin position="1"/>
        <end position="22"/>
    </location>
</feature>
<dbReference type="Pfam" id="PF10382">
    <property type="entry name" value="ZGRF1-like_N"/>
    <property type="match status" value="1"/>
</dbReference>
<comment type="caution">
    <text evidence="3">The sequence shown here is derived from an EMBL/GenBank/DDBJ whole genome shotgun (WGS) entry which is preliminary data.</text>
</comment>
<gene>
    <name evidence="3" type="ORF">EV44_g0786</name>
</gene>
<organism evidence="3 4">
    <name type="scientific">Uncinula necator</name>
    <name type="common">Grape powdery mildew</name>
    <dbReference type="NCBI Taxonomy" id="52586"/>
    <lineage>
        <taxon>Eukaryota</taxon>
        <taxon>Fungi</taxon>
        <taxon>Dikarya</taxon>
        <taxon>Ascomycota</taxon>
        <taxon>Pezizomycotina</taxon>
        <taxon>Leotiomycetes</taxon>
        <taxon>Erysiphales</taxon>
        <taxon>Erysiphaceae</taxon>
        <taxon>Erysiphe</taxon>
    </lineage>
</organism>
<evidence type="ECO:0000313" key="3">
    <source>
        <dbReference type="EMBL" id="KHJ30005.1"/>
    </source>
</evidence>
<dbReference type="InterPro" id="IPR018838">
    <property type="entry name" value="ZGRF1-like_N"/>
</dbReference>
<protein>
    <recommendedName>
        <fullName evidence="2">5'-3' DNA helicase ZGRF1-like N-terminal domain-containing protein</fullName>
    </recommendedName>
</protein>
<dbReference type="STRING" id="52586.A0A0B1NY88"/>
<feature type="domain" description="5'-3' DNA helicase ZGRF1-like N-terminal" evidence="2">
    <location>
        <begin position="26"/>
        <end position="107"/>
    </location>
</feature>
<dbReference type="HOGENOM" id="CLU_372633_0_0_1"/>
<evidence type="ECO:0000256" key="1">
    <source>
        <dbReference type="SAM" id="MobiDB-lite"/>
    </source>
</evidence>
<evidence type="ECO:0000259" key="2">
    <source>
        <dbReference type="Pfam" id="PF10382"/>
    </source>
</evidence>
<keyword evidence="4" id="KW-1185">Reference proteome</keyword>
<dbReference type="EMBL" id="JNVN01005696">
    <property type="protein sequence ID" value="KHJ30005.1"/>
    <property type="molecule type" value="Genomic_DNA"/>
</dbReference>
<accession>A0A0B1NY88</accession>
<dbReference type="AlphaFoldDB" id="A0A0B1NY88"/>
<reference evidence="3 4" key="1">
    <citation type="journal article" date="2014" name="BMC Genomics">
        <title>Adaptive genomic structural variation in the grape powdery mildew pathogen, Erysiphe necator.</title>
        <authorList>
            <person name="Jones L."/>
            <person name="Riaz S."/>
            <person name="Morales-Cruz A."/>
            <person name="Amrine K.C."/>
            <person name="McGuire B."/>
            <person name="Gubler W.D."/>
            <person name="Walker M.A."/>
            <person name="Cantu D."/>
        </authorList>
    </citation>
    <scope>NUCLEOTIDE SEQUENCE [LARGE SCALE GENOMIC DNA]</scope>
    <source>
        <strain evidence="4">c</strain>
    </source>
</reference>
<name>A0A0B1NY88_UNCNE</name>
<sequence>MTSYPISSKSATTPNTSSRSQTTAPVLDFRCLFTRDVQRKQKRWQDGRLKFHTFNKRIMVHDERSNFVGDSYLSSGHKLEEGEELSLEQNGILVQVGEYMGKRDQDLDELVDKRLRIREERAIAKLNSGSLSSSNLAAEWKSSEPIQRRSNSLDVVYPVGQIKNKTISEKLALERQKIPRNSFMNELNGCELPTKRQKRNLSPPKKSTYAQNLMGARVFLTTKNTLSSTLKSQNLLQTSSVMQKSSRITIDLTKDDKNSSFKENNYNKNKDTSNPKYNHHYLAQNLAPPIHESSNEHASRVTRKKSTIPNRNDLSQKNMESHSILAKKDPSIRNLKLNIHSSISAKKKSIFQKEAPKISNPILAAPYNDFETPSEIQLRAVTQKSNSQSDKSLSPTVSEVTINLENSEIECNSASSVDNYPTKYVKNKTKNMLRLKSRPPRKLMFMESPLDGTIARDQAEQNRHGKLEARIKKKKLEAKVSSCITPSDEVLSTSDSSTLTQENQTKSLDLYHSNVIYDHTGEIESGVYPTSKDSCRLISKTKAFHKSRFSSKNVKSTADRTPVSEKLPDLNHKILRLEQNHEIGKPKYFKSDVPQTVKTGVKSHEQILQGVGKFSLNKEPQSTKLSCIDEALKLDYFVPEDDTSCQIDTLIAPITSNSEATKSLPKTLLSNPATRGIPLHAITASTIDALNIVGDLISPSSRSLSRVEESFSSNNTSNSLKLESSSTIFGPWSRESFDLFGITKPP</sequence>
<feature type="compositionally biased region" description="Polar residues" evidence="1">
    <location>
        <begin position="307"/>
        <end position="318"/>
    </location>
</feature>
<proteinExistence type="predicted"/>
<evidence type="ECO:0000313" key="4">
    <source>
        <dbReference type="Proteomes" id="UP000030854"/>
    </source>
</evidence>